<name>A0ABV8CDN7_9GAMM</name>
<dbReference type="RefSeq" id="WP_382341293.1">
    <property type="nucleotide sequence ID" value="NZ_JBHSAB010000004.1"/>
</dbReference>
<sequence>MAHPDYDFVYNAAKNHIKYKSLLLLKAGLRNKMKAIDAPGAAPNFLTAAGQLAREGLLIEVERLREAGANPSEIARGFALANNHRMVELYRRKYNANPTAIAQGYAAAGNHNKVEEYRVKHNADVNGIAYAYALNNIDSYVERYRDVHKADVSLIAQAYAKCGNRSKINEYVNNRNANIAAVAEGYAYANNDEGIKRCQNHLLQMNQRFKKIKQEQNITNFDWDKVLSGYALTGNTEKLNQIITNKNILLPHYSYCLLVLKFSCIGDHKSVKKLTHDIIPKLNYNNDAVKHETLVTMWRMAAIGAAKAGRHTEVEDYVKQYHIAPESIVFAYASENNHAKVAELIQRYTIGKKTEGTQLRDNDKKIIEQTIHGYVVAGNYKKANEYRHKYNIDVTQVAAFTIRRSNPPPFYMAVNKVAKLPETQRNALLKMLLRLEEGQKSFSPYWKNSKDKLTHIVKAINNIQGELDLGKELGNKNSELYQAINMARLLPFTLFGGKAAYNKAHSLIALEADLVAGSNASVGRP</sequence>
<evidence type="ECO:0000313" key="2">
    <source>
        <dbReference type="Proteomes" id="UP001595758"/>
    </source>
</evidence>
<dbReference type="EMBL" id="JBHSAB010000004">
    <property type="protein sequence ID" value="MFC3908217.1"/>
    <property type="molecule type" value="Genomic_DNA"/>
</dbReference>
<evidence type="ECO:0000313" key="1">
    <source>
        <dbReference type="EMBL" id="MFC3908217.1"/>
    </source>
</evidence>
<dbReference type="Proteomes" id="UP001595758">
    <property type="component" value="Unassembled WGS sequence"/>
</dbReference>
<proteinExistence type="predicted"/>
<protein>
    <recommendedName>
        <fullName evidence="3">Ankyrin repeat protein</fullName>
    </recommendedName>
</protein>
<gene>
    <name evidence="1" type="ORF">ACFORL_03900</name>
</gene>
<comment type="caution">
    <text evidence="1">The sequence shown here is derived from an EMBL/GenBank/DDBJ whole genome shotgun (WGS) entry which is preliminary data.</text>
</comment>
<organism evidence="1 2">
    <name type="scientific">Legionella dresdenensis</name>
    <dbReference type="NCBI Taxonomy" id="450200"/>
    <lineage>
        <taxon>Bacteria</taxon>
        <taxon>Pseudomonadati</taxon>
        <taxon>Pseudomonadota</taxon>
        <taxon>Gammaproteobacteria</taxon>
        <taxon>Legionellales</taxon>
        <taxon>Legionellaceae</taxon>
        <taxon>Legionella</taxon>
    </lineage>
</organism>
<accession>A0ABV8CDN7</accession>
<evidence type="ECO:0008006" key="3">
    <source>
        <dbReference type="Google" id="ProtNLM"/>
    </source>
</evidence>
<reference evidence="2" key="1">
    <citation type="journal article" date="2019" name="Int. J. Syst. Evol. Microbiol.">
        <title>The Global Catalogue of Microorganisms (GCM) 10K type strain sequencing project: providing services to taxonomists for standard genome sequencing and annotation.</title>
        <authorList>
            <consortium name="The Broad Institute Genomics Platform"/>
            <consortium name="The Broad Institute Genome Sequencing Center for Infectious Disease"/>
            <person name="Wu L."/>
            <person name="Ma J."/>
        </authorList>
    </citation>
    <scope>NUCLEOTIDE SEQUENCE [LARGE SCALE GENOMIC DNA]</scope>
    <source>
        <strain evidence="2">CCUG 59858</strain>
    </source>
</reference>
<keyword evidence="2" id="KW-1185">Reference proteome</keyword>